<evidence type="ECO:0000259" key="5">
    <source>
        <dbReference type="PROSITE" id="PS51891"/>
    </source>
</evidence>
<reference evidence="6 7" key="1">
    <citation type="submission" date="2021-01" db="EMBL/GenBank/DDBJ databases">
        <title>Biogeographic distribution of Paracoccus.</title>
        <authorList>
            <person name="Hollensteiner J."/>
            <person name="Leineberger J."/>
            <person name="Brinkhoff T."/>
            <person name="Daniel R."/>
        </authorList>
    </citation>
    <scope>NUCLEOTIDE SEQUENCE [LARGE SCALE GENOMIC DNA]</scope>
    <source>
        <strain evidence="6 7">KCTC 22803</strain>
    </source>
</reference>
<proteinExistence type="inferred from homology"/>
<keyword evidence="4" id="KW-0456">Lyase</keyword>
<feature type="domain" description="CENP-V/GFA" evidence="5">
    <location>
        <begin position="5"/>
        <end position="117"/>
    </location>
</feature>
<dbReference type="PANTHER" id="PTHR33337:SF40">
    <property type="entry name" value="CENP-V_GFA DOMAIN-CONTAINING PROTEIN-RELATED"/>
    <property type="match status" value="1"/>
</dbReference>
<dbReference type="Pfam" id="PF04828">
    <property type="entry name" value="GFA"/>
    <property type="match status" value="1"/>
</dbReference>
<accession>A0ABY7SHZ2</accession>
<sequence>MTSEITGQCLCSAVRFTAKLQEGGAVACHCSQCRRWSGHVWAASQATDLALTDDRSLRWFRSGESSERGFCGDCGSALFYRVDGRQDLSIAAGAIDKPTGLSLRGHIFVADKGDYYTIADGLPEYPAGDL</sequence>
<evidence type="ECO:0000256" key="1">
    <source>
        <dbReference type="ARBA" id="ARBA00005495"/>
    </source>
</evidence>
<organism evidence="6 7">
    <name type="scientific">Paracoccus fistulariae</name>
    <dbReference type="NCBI Taxonomy" id="658446"/>
    <lineage>
        <taxon>Bacteria</taxon>
        <taxon>Pseudomonadati</taxon>
        <taxon>Pseudomonadota</taxon>
        <taxon>Alphaproteobacteria</taxon>
        <taxon>Rhodobacterales</taxon>
        <taxon>Paracoccaceae</taxon>
        <taxon>Paracoccus</taxon>
    </lineage>
</organism>
<protein>
    <submittedName>
        <fullName evidence="6">GFA family protein</fullName>
    </submittedName>
</protein>
<keyword evidence="3" id="KW-0862">Zinc</keyword>
<dbReference type="RefSeq" id="WP_271886596.1">
    <property type="nucleotide sequence ID" value="NZ_CP067136.1"/>
</dbReference>
<dbReference type="SUPFAM" id="SSF51316">
    <property type="entry name" value="Mss4-like"/>
    <property type="match status" value="1"/>
</dbReference>
<name>A0ABY7SHZ2_9RHOB</name>
<comment type="similarity">
    <text evidence="1">Belongs to the Gfa family.</text>
</comment>
<evidence type="ECO:0000313" key="6">
    <source>
        <dbReference type="EMBL" id="WCR06147.1"/>
    </source>
</evidence>
<keyword evidence="2" id="KW-0479">Metal-binding</keyword>
<evidence type="ECO:0000256" key="4">
    <source>
        <dbReference type="ARBA" id="ARBA00023239"/>
    </source>
</evidence>
<evidence type="ECO:0000313" key="7">
    <source>
        <dbReference type="Proteomes" id="UP001219349"/>
    </source>
</evidence>
<dbReference type="EMBL" id="CP067136">
    <property type="protein sequence ID" value="WCR06147.1"/>
    <property type="molecule type" value="Genomic_DNA"/>
</dbReference>
<dbReference type="InterPro" id="IPR011057">
    <property type="entry name" value="Mss4-like_sf"/>
</dbReference>
<dbReference type="PROSITE" id="PS51891">
    <property type="entry name" value="CENP_V_GFA"/>
    <property type="match status" value="1"/>
</dbReference>
<evidence type="ECO:0000256" key="3">
    <source>
        <dbReference type="ARBA" id="ARBA00022833"/>
    </source>
</evidence>
<gene>
    <name evidence="6" type="ORF">JHX87_11635</name>
</gene>
<dbReference type="Gene3D" id="3.90.1590.10">
    <property type="entry name" value="glutathione-dependent formaldehyde- activating enzyme (gfa)"/>
    <property type="match status" value="1"/>
</dbReference>
<dbReference type="InterPro" id="IPR006913">
    <property type="entry name" value="CENP-V/GFA"/>
</dbReference>
<dbReference type="PANTHER" id="PTHR33337">
    <property type="entry name" value="GFA DOMAIN-CONTAINING PROTEIN"/>
    <property type="match status" value="1"/>
</dbReference>
<dbReference type="Proteomes" id="UP001219349">
    <property type="component" value="Chromosome"/>
</dbReference>
<keyword evidence="7" id="KW-1185">Reference proteome</keyword>
<evidence type="ECO:0000256" key="2">
    <source>
        <dbReference type="ARBA" id="ARBA00022723"/>
    </source>
</evidence>